<dbReference type="NCBIfam" id="NF004784">
    <property type="entry name" value="PRK06131.1"/>
    <property type="match status" value="1"/>
</dbReference>
<keyword evidence="2" id="KW-0001">2Fe-2S</keyword>
<keyword evidence="3" id="KW-0479">Metal-binding</keyword>
<reference evidence="10 11" key="1">
    <citation type="submission" date="2019-05" db="EMBL/GenBank/DDBJ databases">
        <title>Genome sequence of Cellulomonas hominis strain CS1.</title>
        <authorList>
            <person name="Belmont J."/>
            <person name="Maclea K.S."/>
        </authorList>
    </citation>
    <scope>NUCLEOTIDE SEQUENCE [LARGE SCALE GENOMIC DNA]</scope>
    <source>
        <strain evidence="10 11">CS1</strain>
    </source>
</reference>
<dbReference type="Gene3D" id="3.50.30.80">
    <property type="entry name" value="IlvD/EDD C-terminal domain-like"/>
    <property type="match status" value="1"/>
</dbReference>
<dbReference type="RefSeq" id="WP_154729149.1">
    <property type="nucleotide sequence ID" value="NZ_SZYE01000045.1"/>
</dbReference>
<dbReference type="PANTHER" id="PTHR43183">
    <property type="entry name" value="HYPOTHETICAL DIHYDROXYACID DEHYDRATASE (EUROFUNG)-RELATED"/>
    <property type="match status" value="1"/>
</dbReference>
<dbReference type="EMBL" id="SZYE01000045">
    <property type="protein sequence ID" value="TKR24078.1"/>
    <property type="molecule type" value="Genomic_DNA"/>
</dbReference>
<dbReference type="PROSITE" id="PS00886">
    <property type="entry name" value="ILVD_EDD_1"/>
    <property type="match status" value="1"/>
</dbReference>
<evidence type="ECO:0000259" key="8">
    <source>
        <dbReference type="Pfam" id="PF00920"/>
    </source>
</evidence>
<dbReference type="InterPro" id="IPR052352">
    <property type="entry name" value="Sugar_Degrad_Dehydratases"/>
</dbReference>
<evidence type="ECO:0000256" key="6">
    <source>
        <dbReference type="ARBA" id="ARBA00023239"/>
    </source>
</evidence>
<feature type="domain" description="Dihydroxy-acid/6-phosphogluconate dehydratase C-terminal" evidence="9">
    <location>
        <begin position="359"/>
        <end position="555"/>
    </location>
</feature>
<dbReference type="SUPFAM" id="SSF143975">
    <property type="entry name" value="IlvD/EDD N-terminal domain-like"/>
    <property type="match status" value="1"/>
</dbReference>
<name>A0A7Z8NR25_9CELL</name>
<dbReference type="Proteomes" id="UP000308121">
    <property type="component" value="Unassembled WGS sequence"/>
</dbReference>
<keyword evidence="7" id="KW-0028">Amino-acid biosynthesis</keyword>
<accession>A0A7Z8NR25</accession>
<keyword evidence="4" id="KW-0408">Iron</keyword>
<dbReference type="SUPFAM" id="SSF52016">
    <property type="entry name" value="LeuD/IlvD-like"/>
    <property type="match status" value="1"/>
</dbReference>
<dbReference type="InterPro" id="IPR042096">
    <property type="entry name" value="Dihydro-acid_dehy_C"/>
</dbReference>
<evidence type="ECO:0000259" key="9">
    <source>
        <dbReference type="Pfam" id="PF24877"/>
    </source>
</evidence>
<evidence type="ECO:0000256" key="3">
    <source>
        <dbReference type="ARBA" id="ARBA00022723"/>
    </source>
</evidence>
<keyword evidence="7" id="KW-0100">Branched-chain amino acid biosynthesis</keyword>
<dbReference type="GO" id="GO:0009082">
    <property type="term" value="P:branched-chain amino acid biosynthetic process"/>
    <property type="evidence" value="ECO:0007669"/>
    <property type="project" value="UniProtKB-KW"/>
</dbReference>
<evidence type="ECO:0000256" key="4">
    <source>
        <dbReference type="ARBA" id="ARBA00023004"/>
    </source>
</evidence>
<dbReference type="InterPro" id="IPR056740">
    <property type="entry name" value="ILV_EDD_C"/>
</dbReference>
<dbReference type="FunFam" id="3.50.30.80:FF:000001">
    <property type="entry name" value="Dihydroxy-acid dehydratase"/>
    <property type="match status" value="1"/>
</dbReference>
<sequence length="578" mass="59722">MTLRSVGWFAGDDEVAVLHRVALRLGPEDAGRPVIGIADTASDLNPCNAGFTALAEHVADGVRAAGGVPVRFPVMSLGEDLMKPSAMLYRNLVAMELEETVRAYPLDGVVHLANCDKTVPAALMAAASADVPALLLLGGARSAPEFRGRALGAGTDLWRALDDRRAGVLDDAGWRGLEQCLACAGPGACNVMGTASTLAMLTEAMGMALPGTALLDAVGPDIEAAARATGERLVAMVRADERPSARLTQAALDTAARVLAAVGGSTNAVIHLAAVAGRLGLDASLDRFDALWRGVPLLADVEPCGSGLVHRLRRDGGLPTVLAALGAGGLADLDAVAGDGRAWRDVLPAYPAPGADGSLVRTLADPVLPAPTLAAVSGTLAPSGAVIKVAAASPDLLAHTGRAVVFDSYDDMRTRLDDPALEVDPGDVLVVRGCGPVGVPGMPEWGMAPIPQRLVERGVRDMVRVSDGRMSGTSFGTVVLHVAPEAAVGGPLGLVEDGDRVRLDVPARRLDLLVPDAELARRRSARGAAPRAGAQHLRGWPRLYADHVLQADRGADLDFLTAPTPAHRTFVEPVVGRS</sequence>
<organism evidence="10 11">
    <name type="scientific">Cellulomonas hominis</name>
    <dbReference type="NCBI Taxonomy" id="156981"/>
    <lineage>
        <taxon>Bacteria</taxon>
        <taxon>Bacillati</taxon>
        <taxon>Actinomycetota</taxon>
        <taxon>Actinomycetes</taxon>
        <taxon>Micrococcales</taxon>
        <taxon>Cellulomonadaceae</taxon>
        <taxon>Cellulomonas</taxon>
    </lineage>
</organism>
<gene>
    <name evidence="10" type="ORF">FA014_07905</name>
</gene>
<evidence type="ECO:0000313" key="11">
    <source>
        <dbReference type="Proteomes" id="UP000308121"/>
    </source>
</evidence>
<dbReference type="Pfam" id="PF24877">
    <property type="entry name" value="ILV_EDD_C"/>
    <property type="match status" value="1"/>
</dbReference>
<dbReference type="InterPro" id="IPR000581">
    <property type="entry name" value="ILV_EDD_N"/>
</dbReference>
<evidence type="ECO:0000256" key="7">
    <source>
        <dbReference type="ARBA" id="ARBA00023304"/>
    </source>
</evidence>
<dbReference type="PANTHER" id="PTHR43183:SF1">
    <property type="entry name" value="HYPOTHETICAL DIHYDROXY-ACID DEHYDRATASE (EUROFUNG)-RELATED"/>
    <property type="match status" value="1"/>
</dbReference>
<evidence type="ECO:0000256" key="1">
    <source>
        <dbReference type="ARBA" id="ARBA00006486"/>
    </source>
</evidence>
<dbReference type="GO" id="GO:0004160">
    <property type="term" value="F:dihydroxy-acid dehydratase activity"/>
    <property type="evidence" value="ECO:0007669"/>
    <property type="project" value="UniProtKB-EC"/>
</dbReference>
<proteinExistence type="inferred from homology"/>
<feature type="domain" description="Dihydroxy-acid/6-phosphogluconate dehydratase N-terminal" evidence="8">
    <location>
        <begin position="32"/>
        <end position="343"/>
    </location>
</feature>
<dbReference type="OrthoDB" id="9807077at2"/>
<evidence type="ECO:0000313" key="10">
    <source>
        <dbReference type="EMBL" id="TKR24078.1"/>
    </source>
</evidence>
<keyword evidence="5" id="KW-0411">Iron-sulfur</keyword>
<dbReference type="AlphaFoldDB" id="A0A7Z8NR25"/>
<dbReference type="InterPro" id="IPR037237">
    <property type="entry name" value="IlvD/EDD_N"/>
</dbReference>
<comment type="similarity">
    <text evidence="1">Belongs to the IlvD/Edd family.</text>
</comment>
<dbReference type="Pfam" id="PF00920">
    <property type="entry name" value="ILVD_EDD_N"/>
    <property type="match status" value="1"/>
</dbReference>
<dbReference type="GO" id="GO:0046872">
    <property type="term" value="F:metal ion binding"/>
    <property type="evidence" value="ECO:0007669"/>
    <property type="project" value="UniProtKB-KW"/>
</dbReference>
<evidence type="ECO:0000256" key="2">
    <source>
        <dbReference type="ARBA" id="ARBA00022714"/>
    </source>
</evidence>
<dbReference type="InterPro" id="IPR020558">
    <property type="entry name" value="DiOHA_6PGluconate_deHydtase_CS"/>
</dbReference>
<keyword evidence="6 10" id="KW-0456">Lyase</keyword>
<dbReference type="GO" id="GO:0051537">
    <property type="term" value="F:2 iron, 2 sulfur cluster binding"/>
    <property type="evidence" value="ECO:0007669"/>
    <property type="project" value="UniProtKB-KW"/>
</dbReference>
<dbReference type="EC" id="4.2.1.9" evidence="10"/>
<evidence type="ECO:0000256" key="5">
    <source>
        <dbReference type="ARBA" id="ARBA00023014"/>
    </source>
</evidence>
<protein>
    <submittedName>
        <fullName evidence="10">Dihydroxy-acid dehydratase</fullName>
        <ecNumber evidence="10">4.2.1.9</ecNumber>
    </submittedName>
</protein>
<comment type="caution">
    <text evidence="10">The sequence shown here is derived from an EMBL/GenBank/DDBJ whole genome shotgun (WGS) entry which is preliminary data.</text>
</comment>